<protein>
    <recommendedName>
        <fullName evidence="3">Tetracyclin repressor-like C-terminal domain-containing protein</fullName>
    </recommendedName>
</protein>
<evidence type="ECO:0000313" key="5">
    <source>
        <dbReference type="Proteomes" id="UP000603865"/>
    </source>
</evidence>
<dbReference type="InterPro" id="IPR011075">
    <property type="entry name" value="TetR_C"/>
</dbReference>
<name>A0A918FD93_9DEIO</name>
<dbReference type="SUPFAM" id="SSF48498">
    <property type="entry name" value="Tetracyclin repressor-like, C-terminal domain"/>
    <property type="match status" value="1"/>
</dbReference>
<dbReference type="Pfam" id="PF16859">
    <property type="entry name" value="TetR_C_11"/>
    <property type="match status" value="1"/>
</dbReference>
<dbReference type="AlphaFoldDB" id="A0A918FD93"/>
<gene>
    <name evidence="4" type="ORF">GCM10008957_39630</name>
</gene>
<keyword evidence="1" id="KW-0805">Transcription regulation</keyword>
<dbReference type="InterPro" id="IPR036271">
    <property type="entry name" value="Tet_transcr_reg_TetR-rel_C_sf"/>
</dbReference>
<comment type="caution">
    <text evidence="4">The sequence shown here is derived from an EMBL/GenBank/DDBJ whole genome shotgun (WGS) entry which is preliminary data.</text>
</comment>
<keyword evidence="2" id="KW-0804">Transcription</keyword>
<sequence>MRELRERHPVKRQLQIGQVLERAQASGTAKPVDPSILCGLMLGPIWYRLLMQPAPLKDAFADLLAAQTDTLATRGTRAL</sequence>
<dbReference type="EMBL" id="BMQL01000032">
    <property type="protein sequence ID" value="GGR23905.1"/>
    <property type="molecule type" value="Genomic_DNA"/>
</dbReference>
<keyword evidence="5" id="KW-1185">Reference proteome</keyword>
<evidence type="ECO:0000256" key="1">
    <source>
        <dbReference type="ARBA" id="ARBA00023015"/>
    </source>
</evidence>
<accession>A0A918FD93</accession>
<feature type="domain" description="Tetracyclin repressor-like C-terminal" evidence="3">
    <location>
        <begin position="2"/>
        <end position="66"/>
    </location>
</feature>
<dbReference type="Proteomes" id="UP000603865">
    <property type="component" value="Unassembled WGS sequence"/>
</dbReference>
<proteinExistence type="predicted"/>
<reference evidence="4" key="1">
    <citation type="journal article" date="2014" name="Int. J. Syst. Evol. Microbiol.">
        <title>Complete genome sequence of Corynebacterium casei LMG S-19264T (=DSM 44701T), isolated from a smear-ripened cheese.</title>
        <authorList>
            <consortium name="US DOE Joint Genome Institute (JGI-PGF)"/>
            <person name="Walter F."/>
            <person name="Albersmeier A."/>
            <person name="Kalinowski J."/>
            <person name="Ruckert C."/>
        </authorList>
    </citation>
    <scope>NUCLEOTIDE SEQUENCE</scope>
    <source>
        <strain evidence="4">JCM 31311</strain>
    </source>
</reference>
<evidence type="ECO:0000256" key="2">
    <source>
        <dbReference type="ARBA" id="ARBA00023163"/>
    </source>
</evidence>
<evidence type="ECO:0000313" key="4">
    <source>
        <dbReference type="EMBL" id="GGR23905.1"/>
    </source>
</evidence>
<reference evidence="4" key="2">
    <citation type="submission" date="2020-09" db="EMBL/GenBank/DDBJ databases">
        <authorList>
            <person name="Sun Q."/>
            <person name="Ohkuma M."/>
        </authorList>
    </citation>
    <scope>NUCLEOTIDE SEQUENCE</scope>
    <source>
        <strain evidence="4">JCM 31311</strain>
    </source>
</reference>
<evidence type="ECO:0000259" key="3">
    <source>
        <dbReference type="Pfam" id="PF16859"/>
    </source>
</evidence>
<dbReference type="Gene3D" id="1.10.357.10">
    <property type="entry name" value="Tetracycline Repressor, domain 2"/>
    <property type="match status" value="1"/>
</dbReference>
<organism evidence="4 5">
    <name type="scientific">Deinococcus ruber</name>
    <dbReference type="NCBI Taxonomy" id="1848197"/>
    <lineage>
        <taxon>Bacteria</taxon>
        <taxon>Thermotogati</taxon>
        <taxon>Deinococcota</taxon>
        <taxon>Deinococci</taxon>
        <taxon>Deinococcales</taxon>
        <taxon>Deinococcaceae</taxon>
        <taxon>Deinococcus</taxon>
    </lineage>
</organism>